<name>A0A084B1W8_STACB</name>
<protein>
    <submittedName>
        <fullName evidence="2">Uncharacterized protein</fullName>
    </submittedName>
</protein>
<dbReference type="EMBL" id="KL648274">
    <property type="protein sequence ID" value="KEY71547.1"/>
    <property type="molecule type" value="Genomic_DNA"/>
</dbReference>
<evidence type="ECO:0000313" key="2">
    <source>
        <dbReference type="EMBL" id="KEY71547.1"/>
    </source>
</evidence>
<dbReference type="AlphaFoldDB" id="A0A084B1W8"/>
<sequence>GRGRGAPADAVLVSDHCRDPVSLFAQATSCRRAALAGYLDGPPQTLQIHAAVRLDAAHSPYALPVRPADAVHDAALALPRTRDATPGMGEPGSMAHRSPGAHRPGKPVANGAFPPRYPPGPPAAAETPRFNPPPVAAQLSIRRDQSPLSSHRTAVAARLMQNSELNFHGAVFTRFADTVTQQNLCVFCYLGSAGQDRKCHSYQECLAPGAQQCRDVREDVVRHWLGKNTSQIRGATALLPYTCCFSCWTPQAMCDRRPRGSSTHCRYSFVVKDLVGILFTGYRQLLVTIQDEEFDPSFAPRQATSSSPFGTMDYDDWLRQKRKSDQIEGSNKFFLLCIALYRMGFRCFHLPRPRLDIVGLFVNGDGYRIVVSIPPLMRFYHLS</sequence>
<dbReference type="OrthoDB" id="10653730at2759"/>
<dbReference type="Proteomes" id="UP000028045">
    <property type="component" value="Unassembled WGS sequence"/>
</dbReference>
<evidence type="ECO:0000256" key="1">
    <source>
        <dbReference type="SAM" id="MobiDB-lite"/>
    </source>
</evidence>
<feature type="non-terminal residue" evidence="2">
    <location>
        <position position="1"/>
    </location>
</feature>
<feature type="region of interest" description="Disordered" evidence="1">
    <location>
        <begin position="82"/>
        <end position="127"/>
    </location>
</feature>
<evidence type="ECO:0000313" key="3">
    <source>
        <dbReference type="Proteomes" id="UP000028045"/>
    </source>
</evidence>
<keyword evidence="3" id="KW-1185">Reference proteome</keyword>
<gene>
    <name evidence="2" type="ORF">S7711_09970</name>
</gene>
<feature type="non-terminal residue" evidence="2">
    <location>
        <position position="383"/>
    </location>
</feature>
<organism evidence="2 3">
    <name type="scientific">Stachybotrys chartarum (strain CBS 109288 / IBT 7711)</name>
    <name type="common">Toxic black mold</name>
    <name type="synonym">Stilbospora chartarum</name>
    <dbReference type="NCBI Taxonomy" id="1280523"/>
    <lineage>
        <taxon>Eukaryota</taxon>
        <taxon>Fungi</taxon>
        <taxon>Dikarya</taxon>
        <taxon>Ascomycota</taxon>
        <taxon>Pezizomycotina</taxon>
        <taxon>Sordariomycetes</taxon>
        <taxon>Hypocreomycetidae</taxon>
        <taxon>Hypocreales</taxon>
        <taxon>Stachybotryaceae</taxon>
        <taxon>Stachybotrys</taxon>
    </lineage>
</organism>
<accession>A0A084B1W8</accession>
<dbReference type="HOGENOM" id="CLU_722737_0_0_1"/>
<reference evidence="2 3" key="1">
    <citation type="journal article" date="2014" name="BMC Genomics">
        <title>Comparative genome sequencing reveals chemotype-specific gene clusters in the toxigenic black mold Stachybotrys.</title>
        <authorList>
            <person name="Semeiks J."/>
            <person name="Borek D."/>
            <person name="Otwinowski Z."/>
            <person name="Grishin N.V."/>
        </authorList>
    </citation>
    <scope>NUCLEOTIDE SEQUENCE [LARGE SCALE GENOMIC DNA]</scope>
    <source>
        <strain evidence="3">CBS 109288 / IBT 7711</strain>
    </source>
</reference>
<proteinExistence type="predicted"/>